<dbReference type="EMBL" id="BLAL01000019">
    <property type="protein sequence ID" value="GES76218.1"/>
    <property type="molecule type" value="Genomic_DNA"/>
</dbReference>
<dbReference type="Proteomes" id="UP000615446">
    <property type="component" value="Unassembled WGS sequence"/>
</dbReference>
<evidence type="ECO:0008006" key="6">
    <source>
        <dbReference type="Google" id="ProtNLM"/>
    </source>
</evidence>
<feature type="transmembrane region" description="Helical" evidence="1">
    <location>
        <begin position="321"/>
        <end position="338"/>
    </location>
</feature>
<sequence>MNQRPSFTFLLFLILFVIFATAPPSLAYEIVDDQAKSSIIGSSLSTNGGCPYPLISLKSTGLLPTNTSFCLNDCCLSCPIANNFYKENQIDLVFHVLSVVRVISFICVLIIVVSYIVLPNKREHPAITVLCFNISLLIFTGVTFFYVGDIRKIQCADLINQATMRNNALCGVQGIVVVFSTFLLILWCFLLILHLHFQTVWGSNIMQKFHLMSQILVIILSVTFTILPSAMGKISFGFGAVCLVSPDFDKILFWYPLAIFVIPGFLIHFCTFLFIGKSQFMGSLDYHDDSTIDLENSKSSGLLTNVSGQEIVRAIRVQWRALMLALILLITYVIYWTYVEVEVEKIKPKNFNPPQPWILNWLECIFINGMKGMNAQNICSSHAIGNVPKLSHLVVAESATATLGICIFIIFGTSVDLWTEWKLYFINKFSSVSSRNSSESTLV</sequence>
<keyword evidence="1" id="KW-0472">Membrane</keyword>
<feature type="transmembrane region" description="Helical" evidence="1">
    <location>
        <begin position="125"/>
        <end position="147"/>
    </location>
</feature>
<protein>
    <recommendedName>
        <fullName evidence="6">G-protein coupled receptors family 2 profile 2 domain-containing protein</fullName>
    </recommendedName>
</protein>
<organism evidence="3 5">
    <name type="scientific">Rhizophagus clarus</name>
    <dbReference type="NCBI Taxonomy" id="94130"/>
    <lineage>
        <taxon>Eukaryota</taxon>
        <taxon>Fungi</taxon>
        <taxon>Fungi incertae sedis</taxon>
        <taxon>Mucoromycota</taxon>
        <taxon>Glomeromycotina</taxon>
        <taxon>Glomeromycetes</taxon>
        <taxon>Glomerales</taxon>
        <taxon>Glomeraceae</taxon>
        <taxon>Rhizophagus</taxon>
    </lineage>
</organism>
<feature type="transmembrane region" description="Helical" evidence="1">
    <location>
        <begin position="92"/>
        <end position="118"/>
    </location>
</feature>
<keyword evidence="2" id="KW-0732">Signal</keyword>
<evidence type="ECO:0000313" key="4">
    <source>
        <dbReference type="EMBL" id="GES76218.1"/>
    </source>
</evidence>
<feature type="chain" id="PRO_5036060053" description="G-protein coupled receptors family 2 profile 2 domain-containing protein" evidence="2">
    <location>
        <begin position="28"/>
        <end position="443"/>
    </location>
</feature>
<feature type="transmembrane region" description="Helical" evidence="1">
    <location>
        <begin position="174"/>
        <end position="197"/>
    </location>
</feature>
<feature type="transmembrane region" description="Helical" evidence="1">
    <location>
        <begin position="251"/>
        <end position="275"/>
    </location>
</feature>
<proteinExistence type="predicted"/>
<dbReference type="Proteomes" id="UP000247702">
    <property type="component" value="Unassembled WGS sequence"/>
</dbReference>
<feature type="transmembrane region" description="Helical" evidence="1">
    <location>
        <begin position="399"/>
        <end position="418"/>
    </location>
</feature>
<dbReference type="EMBL" id="BEXD01000358">
    <property type="protein sequence ID" value="GBB86787.1"/>
    <property type="molecule type" value="Genomic_DNA"/>
</dbReference>
<dbReference type="InterPro" id="IPR053247">
    <property type="entry name" value="GPCR_GPR1/git3-like"/>
</dbReference>
<dbReference type="AlphaFoldDB" id="A0A2Z6Q9E4"/>
<evidence type="ECO:0000313" key="3">
    <source>
        <dbReference type="EMBL" id="GBB86787.1"/>
    </source>
</evidence>
<accession>A0A2Z6Q9E4</accession>
<keyword evidence="1" id="KW-1133">Transmembrane helix</keyword>
<reference evidence="4" key="2">
    <citation type="submission" date="2019-10" db="EMBL/GenBank/DDBJ databases">
        <title>Conservation and host-specific expression of non-tandemly repeated heterogenous ribosome RNA gene in arbuscular mycorrhizal fungi.</title>
        <authorList>
            <person name="Maeda T."/>
            <person name="Kobayashi Y."/>
            <person name="Nakagawa T."/>
            <person name="Ezawa T."/>
            <person name="Yamaguchi K."/>
            <person name="Bino T."/>
            <person name="Nishimoto Y."/>
            <person name="Shigenobu S."/>
            <person name="Kawaguchi M."/>
        </authorList>
    </citation>
    <scope>NUCLEOTIDE SEQUENCE</scope>
    <source>
        <strain evidence="4">HR1</strain>
    </source>
</reference>
<keyword evidence="5" id="KW-1185">Reference proteome</keyword>
<evidence type="ECO:0000313" key="5">
    <source>
        <dbReference type="Proteomes" id="UP000247702"/>
    </source>
</evidence>
<gene>
    <name evidence="4" type="ORF">RCL2_000362400</name>
    <name evidence="3" type="ORF">RclHR1_01320022</name>
</gene>
<dbReference type="Gene3D" id="1.20.1070.10">
    <property type="entry name" value="Rhodopsin 7-helix transmembrane proteins"/>
    <property type="match status" value="1"/>
</dbReference>
<feature type="transmembrane region" description="Helical" evidence="1">
    <location>
        <begin position="209"/>
        <end position="231"/>
    </location>
</feature>
<keyword evidence="1" id="KW-0812">Transmembrane</keyword>
<dbReference type="PANTHER" id="PTHR42058:SF1">
    <property type="entry name" value="G-PROTEIN COUPLED RECEPTORS FAMILY 2 PROFILE 2 DOMAIN-CONTAINING PROTEIN"/>
    <property type="match status" value="1"/>
</dbReference>
<evidence type="ECO:0000256" key="2">
    <source>
        <dbReference type="SAM" id="SignalP"/>
    </source>
</evidence>
<reference evidence="3 5" key="1">
    <citation type="submission" date="2017-11" db="EMBL/GenBank/DDBJ databases">
        <title>The genome of Rhizophagus clarus HR1 reveals common genetic basis of auxotrophy among arbuscular mycorrhizal fungi.</title>
        <authorList>
            <person name="Kobayashi Y."/>
        </authorList>
    </citation>
    <scope>NUCLEOTIDE SEQUENCE [LARGE SCALE GENOMIC DNA]</scope>
    <source>
        <strain evidence="3 5">HR1</strain>
    </source>
</reference>
<evidence type="ECO:0000256" key="1">
    <source>
        <dbReference type="SAM" id="Phobius"/>
    </source>
</evidence>
<dbReference type="OrthoDB" id="26203at2759"/>
<dbReference type="STRING" id="94130.A0A2Z6Q9E4"/>
<name>A0A2Z6Q9E4_9GLOM</name>
<feature type="signal peptide" evidence="2">
    <location>
        <begin position="1"/>
        <end position="27"/>
    </location>
</feature>
<dbReference type="PANTHER" id="PTHR42058">
    <property type="entry name" value="G_PROTEIN_RECEP_F2_4 DOMAIN-CONTAINING PROTEIN"/>
    <property type="match status" value="1"/>
</dbReference>
<comment type="caution">
    <text evidence="3">The sequence shown here is derived from an EMBL/GenBank/DDBJ whole genome shotgun (WGS) entry which is preliminary data.</text>
</comment>